<dbReference type="GO" id="GO:0009279">
    <property type="term" value="C:cell outer membrane"/>
    <property type="evidence" value="ECO:0007669"/>
    <property type="project" value="UniProtKB-SubCell"/>
</dbReference>
<dbReference type="PANTHER" id="PTHR30026:SF20">
    <property type="entry name" value="OUTER MEMBRANE PROTEIN TOLC"/>
    <property type="match status" value="1"/>
</dbReference>
<keyword evidence="7" id="KW-0998">Cell outer membrane</keyword>
<evidence type="ECO:0000313" key="11">
    <source>
        <dbReference type="EMBL" id="OYQ42887.1"/>
    </source>
</evidence>
<dbReference type="Proteomes" id="UP000216035">
    <property type="component" value="Unassembled WGS sequence"/>
</dbReference>
<comment type="similarity">
    <text evidence="2">Belongs to the outer membrane factor (OMF) (TC 1.B.17) family.</text>
</comment>
<evidence type="ECO:0000256" key="8">
    <source>
        <dbReference type="SAM" id="Coils"/>
    </source>
</evidence>
<proteinExistence type="inferred from homology"/>
<feature type="signal peptide" evidence="9">
    <location>
        <begin position="1"/>
        <end position="17"/>
    </location>
</feature>
<feature type="chain" id="PRO_5013507394" evidence="9">
    <location>
        <begin position="18"/>
        <end position="462"/>
    </location>
</feature>
<accession>A0A255ZMU3</accession>
<evidence type="ECO:0000313" key="10">
    <source>
        <dbReference type="EMBL" id="OYQ41993.1"/>
    </source>
</evidence>
<evidence type="ECO:0000256" key="6">
    <source>
        <dbReference type="ARBA" id="ARBA00023136"/>
    </source>
</evidence>
<dbReference type="GO" id="GO:0015562">
    <property type="term" value="F:efflux transmembrane transporter activity"/>
    <property type="evidence" value="ECO:0007669"/>
    <property type="project" value="InterPro"/>
</dbReference>
<dbReference type="InterPro" id="IPR051906">
    <property type="entry name" value="TolC-like"/>
</dbReference>
<keyword evidence="9" id="KW-0732">Signal</keyword>
<protein>
    <submittedName>
        <fullName evidence="11">Transporter</fullName>
    </submittedName>
</protein>
<evidence type="ECO:0000256" key="2">
    <source>
        <dbReference type="ARBA" id="ARBA00007613"/>
    </source>
</evidence>
<keyword evidence="3" id="KW-0813">Transport</keyword>
<dbReference type="OrthoDB" id="581172at2"/>
<feature type="coiled-coil region" evidence="8">
    <location>
        <begin position="367"/>
        <end position="401"/>
    </location>
</feature>
<comment type="subcellular location">
    <subcellularLocation>
        <location evidence="1">Cell outer membrane</location>
    </subcellularLocation>
</comment>
<evidence type="ECO:0000313" key="12">
    <source>
        <dbReference type="Proteomes" id="UP000216035"/>
    </source>
</evidence>
<keyword evidence="8" id="KW-0175">Coiled coil</keyword>
<keyword evidence="5" id="KW-0812">Transmembrane</keyword>
<sequence length="462" mass="52812">MKVRLLLFALIGQLSFAQDNPKIMSFEEYMGFVRKFHPLVKSADLEISAAQAALMTARGAFDPVLEADFERKDFKGSTYYNVFNGTFKIPTWYGIEIKAGIDDNNGQYLNPQNLVPATGLGNVGISIPIAQDLFINKRMADLRKAKLQQTLSRADRNLMATAVLSEAAEAYFSWQRQYREYELYQEFAKNAKIRLDGIKILIQEGDKPVIDSTEARIVVVNRNLSLEDSKLKLIKARLELSNFLWIENNVPLELAEDMIPEPDTEQRISEVLQTNEMITNNVDLNQHPKVQALETKVKMLEIERRLAANRLLPRADFGYSYLFQPDSFDASKRFDDYKVGFNFYFPIFIRKERGNLQRAKLALTDANLSLKFETRQLENKIQAAQTEIISLEKQASLMRELVRDTGTMLNAEIRLFEAGESSLFLLNTRENTLISSRLSEIAVRNRLLSAHAKLFETLANPD</sequence>
<dbReference type="GO" id="GO:1990281">
    <property type="term" value="C:efflux pump complex"/>
    <property type="evidence" value="ECO:0007669"/>
    <property type="project" value="TreeGrafter"/>
</dbReference>
<dbReference type="InterPro" id="IPR003423">
    <property type="entry name" value="OMP_efflux"/>
</dbReference>
<comment type="caution">
    <text evidence="11">The sequence shown here is derived from an EMBL/GenBank/DDBJ whole genome shotgun (WGS) entry which is preliminary data.</text>
</comment>
<evidence type="ECO:0000256" key="9">
    <source>
        <dbReference type="SAM" id="SignalP"/>
    </source>
</evidence>
<keyword evidence="12" id="KW-1185">Reference proteome</keyword>
<evidence type="ECO:0000256" key="7">
    <source>
        <dbReference type="ARBA" id="ARBA00023237"/>
    </source>
</evidence>
<evidence type="ECO:0000256" key="3">
    <source>
        <dbReference type="ARBA" id="ARBA00022448"/>
    </source>
</evidence>
<evidence type="ECO:0000256" key="1">
    <source>
        <dbReference type="ARBA" id="ARBA00004442"/>
    </source>
</evidence>
<dbReference type="SUPFAM" id="SSF56954">
    <property type="entry name" value="Outer membrane efflux proteins (OEP)"/>
    <property type="match status" value="1"/>
</dbReference>
<evidence type="ECO:0000256" key="5">
    <source>
        <dbReference type="ARBA" id="ARBA00022692"/>
    </source>
</evidence>
<dbReference type="Gene3D" id="1.20.1600.10">
    <property type="entry name" value="Outer membrane efflux proteins (OEP)"/>
    <property type="match status" value="1"/>
</dbReference>
<organism evidence="11 12">
    <name type="scientific">Flavobacterium aurantiibacter</name>
    <dbReference type="NCBI Taxonomy" id="2023067"/>
    <lineage>
        <taxon>Bacteria</taxon>
        <taxon>Pseudomonadati</taxon>
        <taxon>Bacteroidota</taxon>
        <taxon>Flavobacteriia</taxon>
        <taxon>Flavobacteriales</taxon>
        <taxon>Flavobacteriaceae</taxon>
        <taxon>Flavobacterium</taxon>
    </lineage>
</organism>
<keyword evidence="4" id="KW-1134">Transmembrane beta strand</keyword>
<evidence type="ECO:0000256" key="4">
    <source>
        <dbReference type="ARBA" id="ARBA00022452"/>
    </source>
</evidence>
<dbReference type="EMBL" id="NOXX01000210">
    <property type="protein sequence ID" value="OYQ42887.1"/>
    <property type="molecule type" value="Genomic_DNA"/>
</dbReference>
<reference evidence="11 12" key="1">
    <citation type="submission" date="2017-07" db="EMBL/GenBank/DDBJ databases">
        <title>Flavobacterium cyanobacteriorum sp. nov., isolated from cyanobacterial aggregates in a eutrophic lake.</title>
        <authorList>
            <person name="Cai H."/>
        </authorList>
    </citation>
    <scope>NUCLEOTIDE SEQUENCE [LARGE SCALE GENOMIC DNA]</scope>
    <source>
        <strain evidence="11 12">TH167</strain>
    </source>
</reference>
<dbReference type="GO" id="GO:0015288">
    <property type="term" value="F:porin activity"/>
    <property type="evidence" value="ECO:0007669"/>
    <property type="project" value="TreeGrafter"/>
</dbReference>
<dbReference type="PANTHER" id="PTHR30026">
    <property type="entry name" value="OUTER MEMBRANE PROTEIN TOLC"/>
    <property type="match status" value="1"/>
</dbReference>
<dbReference type="RefSeq" id="WP_094486899.1">
    <property type="nucleotide sequence ID" value="NZ_NOXX01000210.1"/>
</dbReference>
<name>A0A255ZMU3_9FLAO</name>
<dbReference type="AlphaFoldDB" id="A0A255ZMU3"/>
<keyword evidence="6" id="KW-0472">Membrane</keyword>
<gene>
    <name evidence="11" type="ORF">CHX27_11355</name>
    <name evidence="10" type="ORF">CHX27_12570</name>
</gene>
<dbReference type="EMBL" id="NOXX01000216">
    <property type="protein sequence ID" value="OYQ41993.1"/>
    <property type="molecule type" value="Genomic_DNA"/>
</dbReference>
<dbReference type="Pfam" id="PF02321">
    <property type="entry name" value="OEP"/>
    <property type="match status" value="2"/>
</dbReference>